<evidence type="ECO:0000313" key="2">
    <source>
        <dbReference type="Proteomes" id="UP001162992"/>
    </source>
</evidence>
<reference evidence="2" key="1">
    <citation type="journal article" date="2024" name="Proc. Natl. Acad. Sci. U.S.A.">
        <title>Extraordinary preservation of gene collinearity over three hundred million years revealed in homosporous lycophytes.</title>
        <authorList>
            <person name="Li C."/>
            <person name="Wickell D."/>
            <person name="Kuo L.Y."/>
            <person name="Chen X."/>
            <person name="Nie B."/>
            <person name="Liao X."/>
            <person name="Peng D."/>
            <person name="Ji J."/>
            <person name="Jenkins J."/>
            <person name="Williams M."/>
            <person name="Shu S."/>
            <person name="Plott C."/>
            <person name="Barry K."/>
            <person name="Rajasekar S."/>
            <person name="Grimwood J."/>
            <person name="Han X."/>
            <person name="Sun S."/>
            <person name="Hou Z."/>
            <person name="He W."/>
            <person name="Dai G."/>
            <person name="Sun C."/>
            <person name="Schmutz J."/>
            <person name="Leebens-Mack J.H."/>
            <person name="Li F.W."/>
            <person name="Wang L."/>
        </authorList>
    </citation>
    <scope>NUCLEOTIDE SEQUENCE [LARGE SCALE GENOMIC DNA]</scope>
    <source>
        <strain evidence="2">cv. PW_Plant_1</strain>
    </source>
</reference>
<dbReference type="EMBL" id="CM055095">
    <property type="protein sequence ID" value="KAJ7558799.1"/>
    <property type="molecule type" value="Genomic_DNA"/>
</dbReference>
<sequence>MSNEKASVSKEQNEKHQKVLEGLMRLPENRECADCKSKGPRWASVNLGILICIQCSGIHRSLGVHISKVRSVTLDTWLPEQVAFMQGMGNAKANLFWEAELPSSFKHPTESDQAGLEAFIRAKYEAKKWTPRDNWSSLGSREERHLSGDDRRSIDGSKGRRAASHDQEFKQDYASSSGIDTKYNNTEHHQYKTSSERGFPESYQHIELKAFEVTESQSFDPFQSRIREPLYPLHSVQQLAAPAVLAPPDTVAHMSYVGTPTSQALRRHM</sequence>
<evidence type="ECO:0000313" key="1">
    <source>
        <dbReference type="EMBL" id="KAJ7558799.1"/>
    </source>
</evidence>
<gene>
    <name evidence="1" type="ORF">O6H91_04G056200</name>
</gene>
<keyword evidence="2" id="KW-1185">Reference proteome</keyword>
<organism evidence="1 2">
    <name type="scientific">Diphasiastrum complanatum</name>
    <name type="common">Issler's clubmoss</name>
    <name type="synonym">Lycopodium complanatum</name>
    <dbReference type="NCBI Taxonomy" id="34168"/>
    <lineage>
        <taxon>Eukaryota</taxon>
        <taxon>Viridiplantae</taxon>
        <taxon>Streptophyta</taxon>
        <taxon>Embryophyta</taxon>
        <taxon>Tracheophyta</taxon>
        <taxon>Lycopodiopsida</taxon>
        <taxon>Lycopodiales</taxon>
        <taxon>Lycopodiaceae</taxon>
        <taxon>Lycopodioideae</taxon>
        <taxon>Diphasiastrum</taxon>
    </lineage>
</organism>
<protein>
    <submittedName>
        <fullName evidence="1">Uncharacterized protein</fullName>
    </submittedName>
</protein>
<name>A0ACC2DX36_DIPCM</name>
<proteinExistence type="predicted"/>
<accession>A0ACC2DX36</accession>
<comment type="caution">
    <text evidence="1">The sequence shown here is derived from an EMBL/GenBank/DDBJ whole genome shotgun (WGS) entry which is preliminary data.</text>
</comment>
<dbReference type="Proteomes" id="UP001162992">
    <property type="component" value="Chromosome 4"/>
</dbReference>